<dbReference type="EMBL" id="VSSQ01018774">
    <property type="protein sequence ID" value="MPM62258.1"/>
    <property type="molecule type" value="Genomic_DNA"/>
</dbReference>
<comment type="caution">
    <text evidence="1">The sequence shown here is derived from an EMBL/GenBank/DDBJ whole genome shotgun (WGS) entry which is preliminary data.</text>
</comment>
<evidence type="ECO:0000313" key="1">
    <source>
        <dbReference type="EMBL" id="MPM62258.1"/>
    </source>
</evidence>
<gene>
    <name evidence="1" type="ORF">SDC9_109124</name>
</gene>
<dbReference type="AlphaFoldDB" id="A0A645BB31"/>
<sequence>MIEYFIFESRYFFLGSQNGIFKFFEIFGYVTFAIAQGLLSDIFFRRQAQVGFCDFNIISENLVVTDFQVADAGFFFFARLQFGDVSFGVVHDLPEPVHIRIKTVFYDAAFPNRKGRFIGYGPVDQTIDLGDILTPRH</sequence>
<organism evidence="1">
    <name type="scientific">bioreactor metagenome</name>
    <dbReference type="NCBI Taxonomy" id="1076179"/>
    <lineage>
        <taxon>unclassified sequences</taxon>
        <taxon>metagenomes</taxon>
        <taxon>ecological metagenomes</taxon>
    </lineage>
</organism>
<protein>
    <submittedName>
        <fullName evidence="1">Uncharacterized protein</fullName>
    </submittedName>
</protein>
<name>A0A645BB31_9ZZZZ</name>
<reference evidence="1" key="1">
    <citation type="submission" date="2019-08" db="EMBL/GenBank/DDBJ databases">
        <authorList>
            <person name="Kucharzyk K."/>
            <person name="Murdoch R.W."/>
            <person name="Higgins S."/>
            <person name="Loffler F."/>
        </authorList>
    </citation>
    <scope>NUCLEOTIDE SEQUENCE</scope>
</reference>
<proteinExistence type="predicted"/>
<accession>A0A645BB31</accession>